<dbReference type="PIRSF" id="PIRSF004919">
    <property type="entry name" value="TldD"/>
    <property type="match status" value="1"/>
</dbReference>
<organism evidence="8 9">
    <name type="scientific">Rhodoferax lacus</name>
    <dbReference type="NCBI Taxonomy" id="2184758"/>
    <lineage>
        <taxon>Bacteria</taxon>
        <taxon>Pseudomonadati</taxon>
        <taxon>Pseudomonadota</taxon>
        <taxon>Betaproteobacteria</taxon>
        <taxon>Burkholderiales</taxon>
        <taxon>Comamonadaceae</taxon>
        <taxon>Rhodoferax</taxon>
    </lineage>
</organism>
<dbReference type="Pfam" id="PF19289">
    <property type="entry name" value="PmbA_TldD_3rd"/>
    <property type="match status" value="1"/>
</dbReference>
<dbReference type="OrthoDB" id="9803213at2"/>
<dbReference type="InterPro" id="IPR045569">
    <property type="entry name" value="Metalloprtase-TldD/E_C"/>
</dbReference>
<evidence type="ECO:0000256" key="2">
    <source>
        <dbReference type="ARBA" id="ARBA00022670"/>
    </source>
</evidence>
<reference evidence="8 9" key="1">
    <citation type="submission" date="2018-05" db="EMBL/GenBank/DDBJ databases">
        <title>Rhodoferax soyangensis sp.nov., isolated from an oligotrophic freshwater lake.</title>
        <authorList>
            <person name="Park M."/>
        </authorList>
    </citation>
    <scope>NUCLEOTIDE SEQUENCE [LARGE SCALE GENOMIC DNA]</scope>
    <source>
        <strain evidence="8 9">IMCC26218</strain>
    </source>
</reference>
<evidence type="ECO:0000256" key="1">
    <source>
        <dbReference type="ARBA" id="ARBA00005836"/>
    </source>
</evidence>
<feature type="domain" description="Metalloprotease TldD/E C-terminal" evidence="6">
    <location>
        <begin position="251"/>
        <end position="484"/>
    </location>
</feature>
<evidence type="ECO:0000313" key="9">
    <source>
        <dbReference type="Proteomes" id="UP000260665"/>
    </source>
</evidence>
<evidence type="ECO:0000256" key="4">
    <source>
        <dbReference type="ARBA" id="ARBA00023049"/>
    </source>
</evidence>
<evidence type="ECO:0000313" key="8">
    <source>
        <dbReference type="EMBL" id="RFO95863.1"/>
    </source>
</evidence>
<sequence>MISREPTIERLATAKSLLLTPFGLDETHLARALNEIKAHKVDEADLYFQYTRSEGWSLEEGIVKTGSFSIDQGVGVRAVSGEKTAFAYSDDISEASLLDAARTVRTISSAAQSARVKTASQKIAKARSLYTAVDPISTLDSQSKVDLLGRVERMARAKDPRVAQVMAGLAAEYDVVLVARADGTLAADVRPLVRLSVTVIAEQKGRREVGSGGGGGRFGLAYFSDAQIQEYVDHAVHAALTNLEARPAPAGEMTVVLGSGWPGILLHEAIGHGLEGDFNRKGSSAFSGRIGQRVAAKGVTVLDDGTIADRRGSLNVDDEGNASQRNVLIEDGILKGYIQDSMNARLMGVPPTGNGRRESYAHIPMPRMTNTYMLGGDKAPEEIVKSIKKGLYATNFGGGQVDITSGKFVFSASEAYWVENGKILYPVKGATIVGSGPECLKRVSMIGNDMKLDTGVGTCGKEGQSVPVGVGQPTLRIDGLTVGGTA</sequence>
<dbReference type="EMBL" id="QFZK01000011">
    <property type="protein sequence ID" value="RFO95863.1"/>
    <property type="molecule type" value="Genomic_DNA"/>
</dbReference>
<dbReference type="AlphaFoldDB" id="A0A3E1R9D4"/>
<evidence type="ECO:0000259" key="6">
    <source>
        <dbReference type="Pfam" id="PF19289"/>
    </source>
</evidence>
<keyword evidence="4 8" id="KW-0482">Metalloprotease</keyword>
<name>A0A3E1R9D4_9BURK</name>
<dbReference type="GO" id="GO:0008237">
    <property type="term" value="F:metallopeptidase activity"/>
    <property type="evidence" value="ECO:0007669"/>
    <property type="project" value="UniProtKB-KW"/>
</dbReference>
<dbReference type="NCBIfam" id="NF008006">
    <property type="entry name" value="PRK10735.1"/>
    <property type="match status" value="1"/>
</dbReference>
<dbReference type="InterPro" id="IPR035068">
    <property type="entry name" value="TldD/PmbA_N"/>
</dbReference>
<dbReference type="InterPro" id="IPR002510">
    <property type="entry name" value="Metalloprtase-TldD/E_N"/>
</dbReference>
<evidence type="ECO:0000259" key="7">
    <source>
        <dbReference type="Pfam" id="PF19290"/>
    </source>
</evidence>
<feature type="domain" description="Metalloprotease TldD/E N-terminal" evidence="5">
    <location>
        <begin position="44"/>
        <end position="105"/>
    </location>
</feature>
<dbReference type="InterPro" id="IPR051463">
    <property type="entry name" value="Peptidase_U62_metallo"/>
</dbReference>
<dbReference type="Pfam" id="PF01523">
    <property type="entry name" value="PmbA_TldD_1st"/>
    <property type="match status" value="1"/>
</dbReference>
<comment type="similarity">
    <text evidence="1">Belongs to the peptidase U62 family.</text>
</comment>
<dbReference type="PANTHER" id="PTHR30624">
    <property type="entry name" value="UNCHARACTERIZED PROTEIN TLDD AND PMBA"/>
    <property type="match status" value="1"/>
</dbReference>
<dbReference type="InterPro" id="IPR036059">
    <property type="entry name" value="TldD/PmbA_sf"/>
</dbReference>
<comment type="caution">
    <text evidence="8">The sequence shown here is derived from an EMBL/GenBank/DDBJ whole genome shotgun (WGS) entry which is preliminary data.</text>
</comment>
<evidence type="ECO:0000256" key="3">
    <source>
        <dbReference type="ARBA" id="ARBA00022801"/>
    </source>
</evidence>
<feature type="domain" description="Metalloprotease TldD/E central" evidence="7">
    <location>
        <begin position="135"/>
        <end position="243"/>
    </location>
</feature>
<dbReference type="Pfam" id="PF19290">
    <property type="entry name" value="PmbA_TldD_2nd"/>
    <property type="match status" value="1"/>
</dbReference>
<keyword evidence="3" id="KW-0378">Hydrolase</keyword>
<evidence type="ECO:0000259" key="5">
    <source>
        <dbReference type="Pfam" id="PF01523"/>
    </source>
</evidence>
<dbReference type="Gene3D" id="3.30.2290.10">
    <property type="entry name" value="PmbA/TldD superfamily"/>
    <property type="match status" value="1"/>
</dbReference>
<dbReference type="PANTHER" id="PTHR30624:SF4">
    <property type="entry name" value="METALLOPROTEASE TLDD"/>
    <property type="match status" value="1"/>
</dbReference>
<dbReference type="GO" id="GO:0006508">
    <property type="term" value="P:proteolysis"/>
    <property type="evidence" value="ECO:0007669"/>
    <property type="project" value="UniProtKB-KW"/>
</dbReference>
<dbReference type="InterPro" id="IPR025502">
    <property type="entry name" value="TldD"/>
</dbReference>
<dbReference type="GO" id="GO:0005829">
    <property type="term" value="C:cytosol"/>
    <property type="evidence" value="ECO:0007669"/>
    <property type="project" value="TreeGrafter"/>
</dbReference>
<dbReference type="InterPro" id="IPR045570">
    <property type="entry name" value="Metalloprtase-TldD/E_cen_dom"/>
</dbReference>
<proteinExistence type="inferred from homology"/>
<dbReference type="SUPFAM" id="SSF111283">
    <property type="entry name" value="Putative modulator of DNA gyrase, PmbA/TldD"/>
    <property type="match status" value="1"/>
</dbReference>
<dbReference type="Proteomes" id="UP000260665">
    <property type="component" value="Unassembled WGS sequence"/>
</dbReference>
<gene>
    <name evidence="8" type="ORF">DIC66_15565</name>
</gene>
<protein>
    <submittedName>
        <fullName evidence="8">Metalloprotease TldD</fullName>
    </submittedName>
</protein>
<dbReference type="RefSeq" id="WP_117178860.1">
    <property type="nucleotide sequence ID" value="NZ_QFZK01000011.1"/>
</dbReference>
<keyword evidence="9" id="KW-1185">Reference proteome</keyword>
<accession>A0A3E1R9D4</accession>
<keyword evidence="2 8" id="KW-0645">Protease</keyword>